<evidence type="ECO:0000256" key="11">
    <source>
        <dbReference type="ARBA" id="ARBA00040077"/>
    </source>
</evidence>
<dbReference type="InParanoid" id="A0A6J0BII8"/>
<evidence type="ECO:0000256" key="5">
    <source>
        <dbReference type="ARBA" id="ARBA00012483"/>
    </source>
</evidence>
<comment type="subcellular location">
    <subcellularLocation>
        <location evidence="2">Cytoplasm</location>
    </subcellularLocation>
</comment>
<name>A0A6J0BII8_NEOLC</name>
<evidence type="ECO:0000313" key="15">
    <source>
        <dbReference type="RefSeq" id="XP_015514286.1"/>
    </source>
</evidence>
<dbReference type="InterPro" id="IPR003613">
    <property type="entry name" value="Ubox_domain"/>
</dbReference>
<dbReference type="GO" id="GO:0006511">
    <property type="term" value="P:ubiquitin-dependent protein catabolic process"/>
    <property type="evidence" value="ECO:0007669"/>
    <property type="project" value="InterPro"/>
</dbReference>
<dbReference type="Proteomes" id="UP000829291">
    <property type="component" value="Chromosome 5"/>
</dbReference>
<dbReference type="PROSITE" id="PS51698">
    <property type="entry name" value="U_BOX"/>
    <property type="match status" value="1"/>
</dbReference>
<dbReference type="InterPro" id="IPR013083">
    <property type="entry name" value="Znf_RING/FYVE/PHD"/>
</dbReference>
<dbReference type="GO" id="GO:0000151">
    <property type="term" value="C:ubiquitin ligase complex"/>
    <property type="evidence" value="ECO:0007669"/>
    <property type="project" value="InterPro"/>
</dbReference>
<comment type="function">
    <text evidence="10">Ubiquitin-protein ligase that probably functions as an E3 ligase in conjunction with specific E1 and E2 ligases. May also function as an E4 ligase mediating the assembly of polyubiquitin chains on substrates ubiquitinated by another E3 ubiquitin ligase. Mediates 'Lys-48'-linked polyubiquitination of substrates.</text>
</comment>
<proteinExistence type="inferred from homology"/>
<feature type="compositionally biased region" description="Basic and acidic residues" evidence="12">
    <location>
        <begin position="35"/>
        <end position="45"/>
    </location>
</feature>
<dbReference type="PANTHER" id="PTHR13931:SF16">
    <property type="entry name" value="UBIQUITIN CONJUGATION FACTOR E4 A"/>
    <property type="match status" value="1"/>
</dbReference>
<dbReference type="FunCoup" id="A0A6J0BII8">
    <property type="interactions" value="2641"/>
</dbReference>
<keyword evidence="8" id="KW-0833">Ubl conjugation pathway</keyword>
<feature type="compositionally biased region" description="Polar residues" evidence="12">
    <location>
        <begin position="46"/>
        <end position="56"/>
    </location>
</feature>
<evidence type="ECO:0000256" key="12">
    <source>
        <dbReference type="SAM" id="MobiDB-lite"/>
    </source>
</evidence>
<dbReference type="FunFam" id="3.30.40.10:FF:000055">
    <property type="entry name" value="Ubiquitin conjugation factor e4 a"/>
    <property type="match status" value="1"/>
</dbReference>
<dbReference type="AlphaFoldDB" id="A0A6J0BII8"/>
<feature type="domain" description="U-box" evidence="13">
    <location>
        <begin position="975"/>
        <end position="1049"/>
    </location>
</feature>
<dbReference type="CDD" id="cd16657">
    <property type="entry name" value="RING-Ubox_UBE4A"/>
    <property type="match status" value="1"/>
</dbReference>
<dbReference type="GO" id="GO:0005634">
    <property type="term" value="C:nucleus"/>
    <property type="evidence" value="ECO:0007669"/>
    <property type="project" value="TreeGrafter"/>
</dbReference>
<dbReference type="SUPFAM" id="SSF57850">
    <property type="entry name" value="RING/U-box"/>
    <property type="match status" value="1"/>
</dbReference>
<dbReference type="Pfam" id="PF10408">
    <property type="entry name" value="Ufd2P_core"/>
    <property type="match status" value="1"/>
</dbReference>
<protein>
    <recommendedName>
        <fullName evidence="11">Ubiquitin conjugation factor E4 A</fullName>
        <ecNumber evidence="5">2.3.2.27</ecNumber>
    </recommendedName>
</protein>
<evidence type="ECO:0000256" key="4">
    <source>
        <dbReference type="ARBA" id="ARBA00007434"/>
    </source>
</evidence>
<dbReference type="Pfam" id="PF04564">
    <property type="entry name" value="U-box"/>
    <property type="match status" value="1"/>
</dbReference>
<dbReference type="GO" id="GO:0036503">
    <property type="term" value="P:ERAD pathway"/>
    <property type="evidence" value="ECO:0007669"/>
    <property type="project" value="InterPro"/>
</dbReference>
<keyword evidence="7" id="KW-0808">Transferase</keyword>
<evidence type="ECO:0000256" key="9">
    <source>
        <dbReference type="ARBA" id="ARBA00022990"/>
    </source>
</evidence>
<accession>A0A6J0BII8</accession>
<sequence>MCENVNHNPFAGLFTSVNEAASFSTQNQPSTVHADVSKNTDEHSTAESNSVNGSKPINTAAEADAFINDIVEEVFGLTLHSDGAKIKSGRQLVFLEDLAAALAPQDWMDAESVEHAIFERLMLSNPGAKIVDNKNEKQTNSIDDHVSETEIIPYLYESYRRLLRYKPSHRLHDTIENITRIVVRNVGTAMQEPDLFQSQEVHKQFIALFMDGGVVGQELTSFVTDIVNELNSEDRDESLSVISTAFTPILNSIHQEVAQSNLLVFRQYWFGLLQTFASVEGLALFLISHSTPRAMQGKAYSDTLLGALLCLSCLPKTLEAPFDFFDKPLQQSVTSMEGNIWTALDALSESLHKVFHTLLKCSTDVRHKTLKWIGDCLHANAGRGKLWNSHSDAGLTMTLTVSDGFMLNLSSILLRLCQPFCTKLNDSKLLKIDPTYCSVEAQNEEESKTRGLHAKGLSGETCLIPIPEGETRPAAETFGFVTECFYLTHRALDLGYRVVLEKLLRANQDLARMRRIYSDAQGGGNSEVLEAITTRMEMEMTKYLSLRASLLAPEMLSLLAKFHAATAVWLIQVNLDIESDFIKHSTYAPREFKTVAFPLPETVPETLRCIPEFVVENTVGFLCFLRRLNPNTFEEQGPSFLNPILTEVVALMESQRRLYNPHLRARLAEGLEALLPLNEEPSNQAVAALGVFHREQLFVTHPHRHQIVTNLLQVFVGIEMTGQSVQFEQKFNYRRPMYIVMDYLWKIQEHRNNFKQLAKEAEQNMEAVQPPLFLRFMNLLMNDAVFLLDEALSNMAQLKQLFQARENGEWDKLPPHEREQQMGYLTHIGMIARFDNILGRETIHTLEMLTSEIISIFCHPTMVDRIASMLNYLLLQLVGPNQKNLKVKDQKEYDFKPANLVLNICKIYINLSHNEAFTLAVSQDGRSYSPELFKLAENVLVRIGGGGILGDLDQFAKRVEEAANQKKQEEEILSGAPDEFLDPIMSTLMTDPVILPSSKIVVDRQTIARHLLSDQTDPFNRSMLTMDMVKSDTELKDKIEEWIAQKRKENIPGSSSEK</sequence>
<evidence type="ECO:0000256" key="3">
    <source>
        <dbReference type="ARBA" id="ARBA00004906"/>
    </source>
</evidence>
<dbReference type="OrthoDB" id="20295at2759"/>
<gene>
    <name evidence="15" type="primary">LOC107220272</name>
</gene>
<dbReference type="CTD" id="9354"/>
<evidence type="ECO:0000256" key="8">
    <source>
        <dbReference type="ARBA" id="ARBA00022786"/>
    </source>
</evidence>
<dbReference type="KEGG" id="nlo:107220272"/>
<comment type="similarity">
    <text evidence="4">Belongs to the ubiquitin conjugation factor E4 family.</text>
</comment>
<evidence type="ECO:0000259" key="13">
    <source>
        <dbReference type="PROSITE" id="PS51698"/>
    </source>
</evidence>
<dbReference type="GO" id="GO:0034450">
    <property type="term" value="F:ubiquitin-ubiquitin ligase activity"/>
    <property type="evidence" value="ECO:0007669"/>
    <property type="project" value="InterPro"/>
</dbReference>
<dbReference type="GO" id="GO:0005737">
    <property type="term" value="C:cytoplasm"/>
    <property type="evidence" value="ECO:0007669"/>
    <property type="project" value="UniProtKB-SubCell"/>
</dbReference>
<comment type="catalytic activity">
    <reaction evidence="1">
        <text>S-ubiquitinyl-[E2 ubiquitin-conjugating enzyme]-L-cysteine + [acceptor protein]-L-lysine = [E2 ubiquitin-conjugating enzyme]-L-cysteine + N(6)-ubiquitinyl-[acceptor protein]-L-lysine.</text>
        <dbReference type="EC" id="2.3.2.27"/>
    </reaction>
</comment>
<evidence type="ECO:0000256" key="2">
    <source>
        <dbReference type="ARBA" id="ARBA00004496"/>
    </source>
</evidence>
<evidence type="ECO:0000313" key="14">
    <source>
        <dbReference type="Proteomes" id="UP000829291"/>
    </source>
</evidence>
<evidence type="ECO:0000256" key="10">
    <source>
        <dbReference type="ARBA" id="ARBA00037624"/>
    </source>
</evidence>
<keyword evidence="14" id="KW-1185">Reference proteome</keyword>
<dbReference type="RefSeq" id="XP_015514286.1">
    <property type="nucleotide sequence ID" value="XM_015658800.2"/>
</dbReference>
<dbReference type="Gene3D" id="3.30.40.10">
    <property type="entry name" value="Zinc/RING finger domain, C3HC4 (zinc finger)"/>
    <property type="match status" value="1"/>
</dbReference>
<evidence type="ECO:0000256" key="6">
    <source>
        <dbReference type="ARBA" id="ARBA00022490"/>
    </source>
</evidence>
<organism evidence="15">
    <name type="scientific">Neodiprion lecontei</name>
    <name type="common">Redheaded pine sawfly</name>
    <dbReference type="NCBI Taxonomy" id="441921"/>
    <lineage>
        <taxon>Eukaryota</taxon>
        <taxon>Metazoa</taxon>
        <taxon>Ecdysozoa</taxon>
        <taxon>Arthropoda</taxon>
        <taxon>Hexapoda</taxon>
        <taxon>Insecta</taxon>
        <taxon>Pterygota</taxon>
        <taxon>Neoptera</taxon>
        <taxon>Endopterygota</taxon>
        <taxon>Hymenoptera</taxon>
        <taxon>Tenthredinoidea</taxon>
        <taxon>Diprionidae</taxon>
        <taxon>Diprioninae</taxon>
        <taxon>Neodiprion</taxon>
    </lineage>
</organism>
<dbReference type="GO" id="GO:0000209">
    <property type="term" value="P:protein polyubiquitination"/>
    <property type="evidence" value="ECO:0007669"/>
    <property type="project" value="TreeGrafter"/>
</dbReference>
<dbReference type="UniPathway" id="UPA00143"/>
<evidence type="ECO:0000256" key="1">
    <source>
        <dbReference type="ARBA" id="ARBA00000900"/>
    </source>
</evidence>
<dbReference type="InterPro" id="IPR045132">
    <property type="entry name" value="UBE4"/>
</dbReference>
<dbReference type="SMART" id="SM00504">
    <property type="entry name" value="Ubox"/>
    <property type="match status" value="1"/>
</dbReference>
<dbReference type="PANTHER" id="PTHR13931">
    <property type="entry name" value="UBIQUITINATION FACTOR E4"/>
    <property type="match status" value="1"/>
</dbReference>
<comment type="pathway">
    <text evidence="3">Protein modification; protein ubiquitination.</text>
</comment>
<feature type="region of interest" description="Disordered" evidence="12">
    <location>
        <begin position="24"/>
        <end position="56"/>
    </location>
</feature>
<dbReference type="InterPro" id="IPR019474">
    <property type="entry name" value="Ub_conjug_fac_E4_core"/>
</dbReference>
<dbReference type="GeneID" id="107220272"/>
<reference evidence="15" key="1">
    <citation type="submission" date="2025-08" db="UniProtKB">
        <authorList>
            <consortium name="RefSeq"/>
        </authorList>
    </citation>
    <scope>IDENTIFICATION</scope>
    <source>
        <tissue evidence="15">Thorax and Abdomen</tissue>
    </source>
</reference>
<dbReference type="EC" id="2.3.2.27" evidence="5"/>
<keyword evidence="6" id="KW-0963">Cytoplasm</keyword>
<keyword evidence="9" id="KW-0007">Acetylation</keyword>
<evidence type="ECO:0000256" key="7">
    <source>
        <dbReference type="ARBA" id="ARBA00022679"/>
    </source>
</evidence>